<dbReference type="PANTHER" id="PTHR45749:SF23">
    <property type="entry name" value="ZINC FINGER MYM-TYPE PROTEIN 1-LIKE"/>
    <property type="match status" value="1"/>
</dbReference>
<accession>A0ABM4BQ94</accession>
<evidence type="ECO:0000313" key="4">
    <source>
        <dbReference type="RefSeq" id="XP_065651294.1"/>
    </source>
</evidence>
<protein>
    <submittedName>
        <fullName evidence="4">Zinc finger MYM-type protein 5-like</fullName>
    </submittedName>
</protein>
<gene>
    <name evidence="4" type="primary">LOC136079483</name>
</gene>
<dbReference type="SMART" id="SM00597">
    <property type="entry name" value="ZnF_TTF"/>
    <property type="match status" value="1"/>
</dbReference>
<proteinExistence type="predicted"/>
<keyword evidence="3" id="KW-1185">Reference proteome</keyword>
<organism evidence="3 4">
    <name type="scientific">Hydra vulgaris</name>
    <name type="common">Hydra</name>
    <name type="synonym">Hydra attenuata</name>
    <dbReference type="NCBI Taxonomy" id="6087"/>
    <lineage>
        <taxon>Eukaryota</taxon>
        <taxon>Metazoa</taxon>
        <taxon>Cnidaria</taxon>
        <taxon>Hydrozoa</taxon>
        <taxon>Hydroidolina</taxon>
        <taxon>Anthoathecata</taxon>
        <taxon>Aplanulata</taxon>
        <taxon>Hydridae</taxon>
        <taxon>Hydra</taxon>
    </lineage>
</organism>
<dbReference type="Proteomes" id="UP001652625">
    <property type="component" value="Chromosome 04"/>
</dbReference>
<evidence type="ECO:0000313" key="3">
    <source>
        <dbReference type="Proteomes" id="UP001652625"/>
    </source>
</evidence>
<feature type="domain" description="TTF-type" evidence="2">
    <location>
        <begin position="172"/>
        <end position="258"/>
    </location>
</feature>
<dbReference type="InterPro" id="IPR006580">
    <property type="entry name" value="Znf_TTF"/>
</dbReference>
<dbReference type="GeneID" id="136079483"/>
<sequence length="347" mass="40001">MSVYTKKLSGAENRKRSHAKNEAQAKILLKTAKLETYFSFTDKEPHISPIENVVNNTSNQNGYSFIVNENNLSNPDDLILILSSKSSTETSKTLLTTESEELNDTPCLSMHEHNKPECLLNDPANWLKNQETIDYLSINGFNQNSENNNFQKSKRVYTQIIGGERRTRFRYLSKRIFVSTLVNGEKINRTFLIYSESKGSIFCAPCYLFGGTISFATVGFSDWKKGEEKIKRHENSQHHKLCVMNMKERKEVLNRVDQKLKNQVETEIYYWKNVLTRVVTVVKSLSSRGMSFRGDDDRFGSVHNGNFMMSLELITQFDPFLAQHIEKFGNKGKVQHRTYHLIYMSSS</sequence>
<evidence type="ECO:0000259" key="2">
    <source>
        <dbReference type="SMART" id="SM00597"/>
    </source>
</evidence>
<dbReference type="RefSeq" id="XP_065651294.1">
    <property type="nucleotide sequence ID" value="XM_065795222.1"/>
</dbReference>
<feature type="region of interest" description="Disordered" evidence="1">
    <location>
        <begin position="1"/>
        <end position="21"/>
    </location>
</feature>
<name>A0ABM4BQ94_HYDVU</name>
<evidence type="ECO:0000256" key="1">
    <source>
        <dbReference type="SAM" id="MobiDB-lite"/>
    </source>
</evidence>
<dbReference type="PANTHER" id="PTHR45749">
    <property type="match status" value="1"/>
</dbReference>
<reference evidence="4" key="1">
    <citation type="submission" date="2025-08" db="UniProtKB">
        <authorList>
            <consortium name="RefSeq"/>
        </authorList>
    </citation>
    <scope>IDENTIFICATION</scope>
</reference>